<keyword evidence="1" id="KW-0472">Membrane</keyword>
<protein>
    <recommendedName>
        <fullName evidence="4">Prepilin-type N-terminal cleavage/methylation domain-containing protein</fullName>
    </recommendedName>
</protein>
<dbReference type="RefSeq" id="WP_052220141.1">
    <property type="nucleotide sequence ID" value="NZ_LHUR01000011.1"/>
</dbReference>
<feature type="transmembrane region" description="Helical" evidence="1">
    <location>
        <begin position="12"/>
        <end position="34"/>
    </location>
</feature>
<keyword evidence="1" id="KW-0812">Transmembrane</keyword>
<comment type="caution">
    <text evidence="2">The sequence shown here is derived from an EMBL/GenBank/DDBJ whole genome shotgun (WGS) entry which is preliminary data.</text>
</comment>
<dbReference type="PATRIC" id="fig|1121318.3.peg.548"/>
<keyword evidence="1" id="KW-1133">Transmembrane helix</keyword>
<keyword evidence="3" id="KW-1185">Reference proteome</keyword>
<evidence type="ECO:0000256" key="1">
    <source>
        <dbReference type="SAM" id="Phobius"/>
    </source>
</evidence>
<dbReference type="InterPro" id="IPR012902">
    <property type="entry name" value="N_methyl_site"/>
</dbReference>
<dbReference type="STRING" id="36844.SAMN04488501_104175"/>
<evidence type="ECO:0000313" key="2">
    <source>
        <dbReference type="EMBL" id="KOA20957.1"/>
    </source>
</evidence>
<organism evidence="2 3">
    <name type="scientific">Clostridium homopropionicum DSM 5847</name>
    <dbReference type="NCBI Taxonomy" id="1121318"/>
    <lineage>
        <taxon>Bacteria</taxon>
        <taxon>Bacillati</taxon>
        <taxon>Bacillota</taxon>
        <taxon>Clostridia</taxon>
        <taxon>Eubacteriales</taxon>
        <taxon>Clostridiaceae</taxon>
        <taxon>Clostridium</taxon>
    </lineage>
</organism>
<reference evidence="3" key="1">
    <citation type="submission" date="2015-08" db="EMBL/GenBank/DDBJ databases">
        <title>Genome sequence of the strict anaerobe Clostridium homopropionicum LuHBu1 (DSM 5847T).</title>
        <authorList>
            <person name="Poehlein A."/>
            <person name="Beck M."/>
            <person name="Schiel-Bengelsdorf B."/>
            <person name="Bengelsdorf F.R."/>
            <person name="Daniel R."/>
            <person name="Duerre P."/>
        </authorList>
    </citation>
    <scope>NUCLEOTIDE SEQUENCE [LARGE SCALE GENOMIC DNA]</scope>
    <source>
        <strain evidence="3">DSM 5847</strain>
    </source>
</reference>
<gene>
    <name evidence="2" type="ORF">CLHOM_05450</name>
</gene>
<dbReference type="Pfam" id="PF07963">
    <property type="entry name" value="N_methyl"/>
    <property type="match status" value="1"/>
</dbReference>
<dbReference type="EMBL" id="LHUR01000011">
    <property type="protein sequence ID" value="KOA20957.1"/>
    <property type="molecule type" value="Genomic_DNA"/>
</dbReference>
<proteinExistence type="predicted"/>
<dbReference type="AlphaFoldDB" id="A0A0L6ZDC7"/>
<accession>A0A0L6ZDC7</accession>
<sequence>MSKLKRNKGYSLIEVICSLSILLILTSYLISYQYKYYNLKKQNIDMVNRLCFVEAVCNNFKFHYSYEELINFLNYNKAASEKIFYINKTNLNLEKLNTNGLIDILSDKQEAYPYLKLSFNLTDENIIIIDLFYVYMRTNKEESLNFRFTKGDF</sequence>
<dbReference type="Proteomes" id="UP000037043">
    <property type="component" value="Unassembled WGS sequence"/>
</dbReference>
<evidence type="ECO:0000313" key="3">
    <source>
        <dbReference type="Proteomes" id="UP000037043"/>
    </source>
</evidence>
<dbReference type="NCBIfam" id="TIGR02532">
    <property type="entry name" value="IV_pilin_GFxxxE"/>
    <property type="match status" value="1"/>
</dbReference>
<evidence type="ECO:0008006" key="4">
    <source>
        <dbReference type="Google" id="ProtNLM"/>
    </source>
</evidence>
<name>A0A0L6ZDC7_9CLOT</name>